<evidence type="ECO:0000256" key="7">
    <source>
        <dbReference type="ARBA" id="ARBA00022737"/>
    </source>
</evidence>
<evidence type="ECO:0000256" key="11">
    <source>
        <dbReference type="ARBA" id="ARBA00034074"/>
    </source>
</evidence>
<keyword evidence="4" id="KW-0134">Cell wall</keyword>
<keyword evidence="6 14" id="KW-0732">Signal</keyword>
<gene>
    <name evidence="15" type="ORF">F0562_005024</name>
</gene>
<comment type="similarity">
    <text evidence="2 13">Belongs to the glycosyl hydrolase 28 family.</text>
</comment>
<feature type="chain" id="PRO_5023838397" description="endo-polygalacturonase" evidence="14">
    <location>
        <begin position="21"/>
        <end position="405"/>
    </location>
</feature>
<dbReference type="InterPro" id="IPR012334">
    <property type="entry name" value="Pectin_lyas_fold"/>
</dbReference>
<feature type="signal peptide" evidence="14">
    <location>
        <begin position="1"/>
        <end position="20"/>
    </location>
</feature>
<accession>A0A5J5AGX9</accession>
<evidence type="ECO:0000256" key="5">
    <source>
        <dbReference type="ARBA" id="ARBA00022525"/>
    </source>
</evidence>
<sequence length="405" mass="44763">MAKFLPLLFLFTYYILSVHCRPHRNNCHNVIFNVLDFGASGNGCTDDTQAFDDAWNATCKSKGQSATLRVPSGYTFSVQPLVFKGRCKSNVKVVIDGDLIAPRKPSVWDCDGKECRHWISFYHVDGLQISGSGTIDGQGTKWWTSYCKNKDNHCKKPTGFIIENSNNVHISGLTFKDSPQMQIAFERSTWVYADSLTISAPGDSPNTDGIHIQHSKHIFIDQSRIGTGDDCVSIGDGSSHINISNIQCGPGHGISIGSLGKDGMHETVEFVHVRDVEFSGTSNGVRIKTWQGGRGYARNIVFENIKTHNAQKPIIIDQYYCDHRTCKNHTSAVKVSNVRYSNIHGTSSLDTAVELACSEAAPCTDIYMNDVVIYSTKHRSQTSSVCLNVKGRQDGEIFPRVPCLT</sequence>
<evidence type="ECO:0000256" key="13">
    <source>
        <dbReference type="RuleBase" id="RU361169"/>
    </source>
</evidence>
<keyword evidence="9 13" id="KW-0326">Glycosidase</keyword>
<dbReference type="Proteomes" id="UP000325577">
    <property type="component" value="Linkage Group LG2"/>
</dbReference>
<protein>
    <recommendedName>
        <fullName evidence="3">endo-polygalacturonase</fullName>
        <ecNumber evidence="3">3.2.1.15</ecNumber>
    </recommendedName>
</protein>
<evidence type="ECO:0000256" key="2">
    <source>
        <dbReference type="ARBA" id="ARBA00008834"/>
    </source>
</evidence>
<keyword evidence="5" id="KW-0964">Secreted</keyword>
<keyword evidence="10" id="KW-0961">Cell wall biogenesis/degradation</keyword>
<dbReference type="InterPro" id="IPR006626">
    <property type="entry name" value="PbH1"/>
</dbReference>
<evidence type="ECO:0000256" key="8">
    <source>
        <dbReference type="ARBA" id="ARBA00022801"/>
    </source>
</evidence>
<evidence type="ECO:0000256" key="14">
    <source>
        <dbReference type="SAM" id="SignalP"/>
    </source>
</evidence>
<dbReference type="SUPFAM" id="SSF51126">
    <property type="entry name" value="Pectin lyase-like"/>
    <property type="match status" value="1"/>
</dbReference>
<dbReference type="EC" id="3.2.1.15" evidence="3"/>
<keyword evidence="16" id="KW-1185">Reference proteome</keyword>
<dbReference type="OrthoDB" id="187139at2759"/>
<evidence type="ECO:0000256" key="4">
    <source>
        <dbReference type="ARBA" id="ARBA00022512"/>
    </source>
</evidence>
<dbReference type="AlphaFoldDB" id="A0A5J5AGX9"/>
<dbReference type="PROSITE" id="PS00502">
    <property type="entry name" value="POLYGALACTURONASE"/>
    <property type="match status" value="1"/>
</dbReference>
<reference evidence="15 16" key="1">
    <citation type="submission" date="2019-09" db="EMBL/GenBank/DDBJ databases">
        <title>A chromosome-level genome assembly of the Chinese tupelo Nyssa sinensis.</title>
        <authorList>
            <person name="Yang X."/>
            <person name="Kang M."/>
            <person name="Yang Y."/>
            <person name="Xiong H."/>
            <person name="Wang M."/>
            <person name="Zhang Z."/>
            <person name="Wang Z."/>
            <person name="Wu H."/>
            <person name="Ma T."/>
            <person name="Liu J."/>
            <person name="Xi Z."/>
        </authorList>
    </citation>
    <scope>NUCLEOTIDE SEQUENCE [LARGE SCALE GENOMIC DNA]</scope>
    <source>
        <strain evidence="15">J267</strain>
        <tissue evidence="15">Leaf</tissue>
    </source>
</reference>
<evidence type="ECO:0000313" key="15">
    <source>
        <dbReference type="EMBL" id="KAA8530315.1"/>
    </source>
</evidence>
<keyword evidence="8 13" id="KW-0378">Hydrolase</keyword>
<dbReference type="EMBL" id="CM018043">
    <property type="protein sequence ID" value="KAA8530315.1"/>
    <property type="molecule type" value="Genomic_DNA"/>
</dbReference>
<dbReference type="InterPro" id="IPR000743">
    <property type="entry name" value="Glyco_hydro_28"/>
</dbReference>
<evidence type="ECO:0000256" key="12">
    <source>
        <dbReference type="PROSITE-ProRule" id="PRU10052"/>
    </source>
</evidence>
<dbReference type="GO" id="GO:0071555">
    <property type="term" value="P:cell wall organization"/>
    <property type="evidence" value="ECO:0007669"/>
    <property type="project" value="UniProtKB-KW"/>
</dbReference>
<dbReference type="Pfam" id="PF00295">
    <property type="entry name" value="Glyco_hydro_28"/>
    <property type="match status" value="1"/>
</dbReference>
<name>A0A5J5AGX9_9ASTE</name>
<comment type="subcellular location">
    <subcellularLocation>
        <location evidence="1">Secreted</location>
        <location evidence="1">Cell wall</location>
    </subcellularLocation>
</comment>
<proteinExistence type="inferred from homology"/>
<keyword evidence="7" id="KW-0677">Repeat</keyword>
<evidence type="ECO:0000256" key="10">
    <source>
        <dbReference type="ARBA" id="ARBA00023316"/>
    </source>
</evidence>
<organism evidence="15 16">
    <name type="scientific">Nyssa sinensis</name>
    <dbReference type="NCBI Taxonomy" id="561372"/>
    <lineage>
        <taxon>Eukaryota</taxon>
        <taxon>Viridiplantae</taxon>
        <taxon>Streptophyta</taxon>
        <taxon>Embryophyta</taxon>
        <taxon>Tracheophyta</taxon>
        <taxon>Spermatophyta</taxon>
        <taxon>Magnoliopsida</taxon>
        <taxon>eudicotyledons</taxon>
        <taxon>Gunneridae</taxon>
        <taxon>Pentapetalae</taxon>
        <taxon>asterids</taxon>
        <taxon>Cornales</taxon>
        <taxon>Nyssaceae</taxon>
        <taxon>Nyssa</taxon>
    </lineage>
</organism>
<dbReference type="InterPro" id="IPR011050">
    <property type="entry name" value="Pectin_lyase_fold/virulence"/>
</dbReference>
<evidence type="ECO:0000256" key="9">
    <source>
        <dbReference type="ARBA" id="ARBA00023295"/>
    </source>
</evidence>
<evidence type="ECO:0000313" key="16">
    <source>
        <dbReference type="Proteomes" id="UP000325577"/>
    </source>
</evidence>
<dbReference type="PANTHER" id="PTHR31375">
    <property type="match status" value="1"/>
</dbReference>
<evidence type="ECO:0000256" key="6">
    <source>
        <dbReference type="ARBA" id="ARBA00022729"/>
    </source>
</evidence>
<dbReference type="FunFam" id="2.160.20.10:FF:000032">
    <property type="entry name" value="Pectin lyase-like superfamily protein"/>
    <property type="match status" value="1"/>
</dbReference>
<dbReference type="Gene3D" id="2.160.20.10">
    <property type="entry name" value="Single-stranded right-handed beta-helix, Pectin lyase-like"/>
    <property type="match status" value="1"/>
</dbReference>
<feature type="active site" evidence="12">
    <location>
        <position position="252"/>
    </location>
</feature>
<comment type="catalytic activity">
    <reaction evidence="11">
        <text>(1,4-alpha-D-galacturonosyl)n+m + H2O = (1,4-alpha-D-galacturonosyl)n + (1,4-alpha-D-galacturonosyl)m.</text>
        <dbReference type="EC" id="3.2.1.15"/>
    </reaction>
</comment>
<evidence type="ECO:0000256" key="1">
    <source>
        <dbReference type="ARBA" id="ARBA00004191"/>
    </source>
</evidence>
<dbReference type="SMART" id="SM00710">
    <property type="entry name" value="PbH1"/>
    <property type="match status" value="6"/>
</dbReference>
<evidence type="ECO:0000256" key="3">
    <source>
        <dbReference type="ARBA" id="ARBA00012736"/>
    </source>
</evidence>
<dbReference type="GO" id="GO:0004650">
    <property type="term" value="F:polygalacturonase activity"/>
    <property type="evidence" value="ECO:0007669"/>
    <property type="project" value="UniProtKB-EC"/>
</dbReference>
<dbReference type="GO" id="GO:0005975">
    <property type="term" value="P:carbohydrate metabolic process"/>
    <property type="evidence" value="ECO:0007669"/>
    <property type="project" value="InterPro"/>
</dbReference>